<proteinExistence type="predicted"/>
<evidence type="ECO:0000256" key="1">
    <source>
        <dbReference type="SAM" id="MobiDB-lite"/>
    </source>
</evidence>
<accession>A0A5J5GFW0</accession>
<dbReference type="OrthoDB" id="2819999at2"/>
<dbReference type="RefSeq" id="WP_150457423.1">
    <property type="nucleotide sequence ID" value="NZ_VYKK01000005.1"/>
</dbReference>
<sequence length="284" mass="31095">MTKTNQSTWTEGEEAPLRDRHRLSDGLADHLDIHLDAPAGSVHSVPLAALATAEGMAAFVCAYTPLMKALDPKAVGAYTASACSVAALGLQYAALFHDRMPDFSLNELELHLIPAAGYCRTAFVWSGKESTAAPEGPELRTAWLEGAYTRFYRDTLLPVIGRLSAATGLAPGELWGQLPSRFNYYADLLTGPASDPAVAARLRADYEVLKKLPGSLFGMAKNPFDVPVRLIEALDEPGKYVQMGNKCCQYFNTEGGSYCYTCPRISEKERSRRREAYCRPHPED</sequence>
<dbReference type="Proteomes" id="UP000367750">
    <property type="component" value="Unassembled WGS sequence"/>
</dbReference>
<gene>
    <name evidence="2" type="ORF">F4V43_06525</name>
</gene>
<feature type="compositionally biased region" description="Polar residues" evidence="1">
    <location>
        <begin position="1"/>
        <end position="10"/>
    </location>
</feature>
<protein>
    <submittedName>
        <fullName evidence="2">Uncharacterized protein</fullName>
    </submittedName>
</protein>
<reference evidence="2 3" key="1">
    <citation type="submission" date="2019-09" db="EMBL/GenBank/DDBJ databases">
        <title>Bacillus ochoae sp. nov., Paenibacillus whitsoniae sp. nov., Paenibacillus spiritus sp. nov. Isolated from the Mars Exploration Rover during spacecraft assembly.</title>
        <authorList>
            <person name="Seuylemezian A."/>
            <person name="Vaishampayan P."/>
        </authorList>
    </citation>
    <scope>NUCLEOTIDE SEQUENCE [LARGE SCALE GENOMIC DNA]</scope>
    <source>
        <strain evidence="2 3">MER_111</strain>
    </source>
</reference>
<feature type="region of interest" description="Disordered" evidence="1">
    <location>
        <begin position="1"/>
        <end position="20"/>
    </location>
</feature>
<comment type="caution">
    <text evidence="2">The sequence shown here is derived from an EMBL/GenBank/DDBJ whole genome shotgun (WGS) entry which is preliminary data.</text>
</comment>
<evidence type="ECO:0000313" key="2">
    <source>
        <dbReference type="EMBL" id="KAA9006593.1"/>
    </source>
</evidence>
<evidence type="ECO:0000313" key="3">
    <source>
        <dbReference type="Proteomes" id="UP000367750"/>
    </source>
</evidence>
<organism evidence="2 3">
    <name type="scientific">Paenibacillus spiritus</name>
    <dbReference type="NCBI Taxonomy" id="2496557"/>
    <lineage>
        <taxon>Bacteria</taxon>
        <taxon>Bacillati</taxon>
        <taxon>Bacillota</taxon>
        <taxon>Bacilli</taxon>
        <taxon>Bacillales</taxon>
        <taxon>Paenibacillaceae</taxon>
        <taxon>Paenibacillus</taxon>
    </lineage>
</organism>
<dbReference type="AlphaFoldDB" id="A0A5J5GFW0"/>
<name>A0A5J5GFW0_9BACL</name>
<keyword evidence="3" id="KW-1185">Reference proteome</keyword>
<dbReference type="EMBL" id="VYKK01000005">
    <property type="protein sequence ID" value="KAA9006593.1"/>
    <property type="molecule type" value="Genomic_DNA"/>
</dbReference>